<protein>
    <submittedName>
        <fullName evidence="1">Uncharacterized protein</fullName>
    </submittedName>
</protein>
<reference evidence="2" key="3">
    <citation type="journal article" date="2018" name="Mol. Plant Microbe Interact.">
        <title>Genome sequence resources for the wheat stripe rust pathogen (Puccinia striiformis f. sp. tritici) and the barley stripe rust pathogen (Puccinia striiformis f. sp. hordei).</title>
        <authorList>
            <person name="Xia C."/>
            <person name="Wang M."/>
            <person name="Yin C."/>
            <person name="Cornejo O.E."/>
            <person name="Hulbert S.H."/>
            <person name="Chen X."/>
        </authorList>
    </citation>
    <scope>NUCLEOTIDE SEQUENCE [LARGE SCALE GENOMIC DNA]</scope>
    <source>
        <strain evidence="2">93TX-2</strain>
    </source>
</reference>
<proteinExistence type="predicted"/>
<organism evidence="1 2">
    <name type="scientific">Puccinia striiformis</name>
    <dbReference type="NCBI Taxonomy" id="27350"/>
    <lineage>
        <taxon>Eukaryota</taxon>
        <taxon>Fungi</taxon>
        <taxon>Dikarya</taxon>
        <taxon>Basidiomycota</taxon>
        <taxon>Pucciniomycotina</taxon>
        <taxon>Pucciniomycetes</taxon>
        <taxon>Pucciniales</taxon>
        <taxon>Pucciniaceae</taxon>
        <taxon>Puccinia</taxon>
    </lineage>
</organism>
<sequence length="127" mass="14644">MIHTEAPHWPLFLLQETLSDPEYWESEIQVWNMEQFQGSITLIIVLDIPRFPWPPHALGLILSYLKSPLSRLKRFQPTIALRDPTSTNPPARCILASSKLIDTPNSNSRDQLNSNLMPSAIPELWHY</sequence>
<evidence type="ECO:0000313" key="1">
    <source>
        <dbReference type="EMBL" id="POW12979.1"/>
    </source>
</evidence>
<keyword evidence="2" id="KW-1185">Reference proteome</keyword>
<evidence type="ECO:0000313" key="2">
    <source>
        <dbReference type="Proteomes" id="UP000238274"/>
    </source>
</evidence>
<dbReference type="VEuPathDB" id="FungiDB:PSHT_07908"/>
<comment type="caution">
    <text evidence="1">The sequence shown here is derived from an EMBL/GenBank/DDBJ whole genome shotgun (WGS) entry which is preliminary data.</text>
</comment>
<reference evidence="2" key="2">
    <citation type="journal article" date="2018" name="BMC Genomics">
        <title>Genomic insights into host adaptation between the wheat stripe rust pathogen (Puccinia striiformis f. sp. tritici) and the barley stripe rust pathogen (Puccinia striiformis f. sp. hordei).</title>
        <authorList>
            <person name="Xia C."/>
            <person name="Wang M."/>
            <person name="Yin C."/>
            <person name="Cornejo O.E."/>
            <person name="Hulbert S.H."/>
            <person name="Chen X."/>
        </authorList>
    </citation>
    <scope>NUCLEOTIDE SEQUENCE [LARGE SCALE GENOMIC DNA]</scope>
    <source>
        <strain evidence="2">93TX-2</strain>
    </source>
</reference>
<dbReference type="AlphaFoldDB" id="A0A2S4VU01"/>
<dbReference type="EMBL" id="PKSM01000100">
    <property type="protein sequence ID" value="POW12979.1"/>
    <property type="molecule type" value="Genomic_DNA"/>
</dbReference>
<gene>
    <name evidence="1" type="ORF">PSHT_07908</name>
</gene>
<dbReference type="Proteomes" id="UP000238274">
    <property type="component" value="Unassembled WGS sequence"/>
</dbReference>
<reference evidence="1 2" key="1">
    <citation type="submission" date="2017-12" db="EMBL/GenBank/DDBJ databases">
        <title>Gene loss provides genomic basis for host adaptation in cereal stripe rust fungi.</title>
        <authorList>
            <person name="Xia C."/>
        </authorList>
    </citation>
    <scope>NUCLEOTIDE SEQUENCE [LARGE SCALE GENOMIC DNA]</scope>
    <source>
        <strain evidence="1 2">93TX-2</strain>
    </source>
</reference>
<name>A0A2S4VU01_9BASI</name>
<accession>A0A2S4VU01</accession>